<dbReference type="EMBL" id="SCLC01000988">
    <property type="protein sequence ID" value="MBF4437470.1"/>
    <property type="molecule type" value="Genomic_DNA"/>
</dbReference>
<sequence>WYTNGGKLASLRDLKVDTKIQQALEEINAESTANKIFKQWHSDEKLSGSHGQAIMKMRGDVPTIYSSWDVIYRAVKKGKLTLHGTSHSYCKNGYNCDMDGVLMPQFCVDCGSGSSIIDEQQAKWWQRKHRSLTTYMAYGDD</sequence>
<evidence type="ECO:0000313" key="1">
    <source>
        <dbReference type="EMBL" id="MBF4437470.1"/>
    </source>
</evidence>
<gene>
    <name evidence="1" type="ORF">ERJ77_23900</name>
</gene>
<proteinExistence type="predicted"/>
<reference evidence="1" key="1">
    <citation type="journal article" date="2021" name="PeerJ">
        <title>Analysis of 44 Vibrio anguillarum genomes reveals high genetic diversity.</title>
        <authorList>
            <person name="Hansen M.J."/>
            <person name="Dalsgaard I."/>
        </authorList>
    </citation>
    <scope>NUCLEOTIDE SEQUENCE</scope>
    <source>
        <strain evidence="1">850617-1/1</strain>
    </source>
</reference>
<organism evidence="1 2">
    <name type="scientific">Vibrio anguillarum</name>
    <name type="common">Listonella anguillarum</name>
    <dbReference type="NCBI Taxonomy" id="55601"/>
    <lineage>
        <taxon>Bacteria</taxon>
        <taxon>Pseudomonadati</taxon>
        <taxon>Pseudomonadota</taxon>
        <taxon>Gammaproteobacteria</taxon>
        <taxon>Vibrionales</taxon>
        <taxon>Vibrionaceae</taxon>
        <taxon>Vibrio</taxon>
    </lineage>
</organism>
<evidence type="ECO:0000313" key="2">
    <source>
        <dbReference type="Proteomes" id="UP000786185"/>
    </source>
</evidence>
<protein>
    <submittedName>
        <fullName evidence="1">Uncharacterized protein</fullName>
    </submittedName>
</protein>
<comment type="caution">
    <text evidence="1">The sequence shown here is derived from an EMBL/GenBank/DDBJ whole genome shotgun (WGS) entry which is preliminary data.</text>
</comment>
<name>A0AAW4BHQ3_VIBAN</name>
<dbReference type="AlphaFoldDB" id="A0AAW4BHQ3"/>
<feature type="non-terminal residue" evidence="1">
    <location>
        <position position="141"/>
    </location>
</feature>
<dbReference type="Proteomes" id="UP000786185">
    <property type="component" value="Unassembled WGS sequence"/>
</dbReference>
<accession>A0AAW4BHQ3</accession>
<feature type="non-terminal residue" evidence="1">
    <location>
        <position position="1"/>
    </location>
</feature>